<keyword evidence="2" id="KW-0479">Metal-binding</keyword>
<dbReference type="RefSeq" id="WP_184244310.1">
    <property type="nucleotide sequence ID" value="NZ_JACHLR010000006.1"/>
</dbReference>
<dbReference type="InterPro" id="IPR036423">
    <property type="entry name" value="SOD-like_Cu/Zn_dom_sf"/>
</dbReference>
<keyword evidence="2 5" id="KW-0560">Oxidoreductase</keyword>
<name>A0A7W7K964_9SPHN</name>
<keyword evidence="2" id="KW-0186">Copper</keyword>
<dbReference type="InterPro" id="IPR001424">
    <property type="entry name" value="SOD_Cu_Zn_dom"/>
</dbReference>
<dbReference type="Pfam" id="PF00080">
    <property type="entry name" value="Sod_Cu"/>
    <property type="match status" value="1"/>
</dbReference>
<sequence>MNRTALALGAAFVVMSAVPAFADEQGAAQHGAAHKVATSTGAPMIHVPMIGADGKTLGMVMLQDTPGGVLVSTDLKGLPAGQHGFHFHEKGMCDAKQKFTTAGAHFTAGNPQHGLLVTGSHHGGDMPNAHVGANGMLKTELLNTGVTLASGATSLADADGSALVIHAKPDDYKTQPSGDAGDRIACAVVAAPKR</sequence>
<reference evidence="5 6" key="1">
    <citation type="submission" date="2020-08" db="EMBL/GenBank/DDBJ databases">
        <title>Functional genomics of gut bacteria from endangered species of beetles.</title>
        <authorList>
            <person name="Carlos-Shanley C."/>
        </authorList>
    </citation>
    <scope>NUCLEOTIDE SEQUENCE [LARGE SCALE GENOMIC DNA]</scope>
    <source>
        <strain evidence="5 6">S00245</strain>
    </source>
</reference>
<comment type="cofactor">
    <cofactor evidence="2">
        <name>Zn(2+)</name>
        <dbReference type="ChEBI" id="CHEBI:29105"/>
    </cofactor>
    <text evidence="2">Binds 1 zinc ion per subunit.</text>
</comment>
<dbReference type="Proteomes" id="UP000555448">
    <property type="component" value="Unassembled WGS sequence"/>
</dbReference>
<dbReference type="SUPFAM" id="SSF49329">
    <property type="entry name" value="Cu,Zn superoxide dismutase-like"/>
    <property type="match status" value="1"/>
</dbReference>
<keyword evidence="6" id="KW-1185">Reference proteome</keyword>
<feature type="chain" id="PRO_5030657455" description="Superoxide dismutase [Cu-Zn]" evidence="3">
    <location>
        <begin position="23"/>
        <end position="194"/>
    </location>
</feature>
<feature type="domain" description="Superoxide dismutase copper/zinc binding" evidence="4">
    <location>
        <begin position="58"/>
        <end position="189"/>
    </location>
</feature>
<dbReference type="PANTHER" id="PTHR10003">
    <property type="entry name" value="SUPEROXIDE DISMUTASE CU-ZN -RELATED"/>
    <property type="match status" value="1"/>
</dbReference>
<keyword evidence="3" id="KW-0732">Signal</keyword>
<organism evidence="5 6">
    <name type="scientific">Novosphingobium chloroacetimidivorans</name>
    <dbReference type="NCBI Taxonomy" id="1428314"/>
    <lineage>
        <taxon>Bacteria</taxon>
        <taxon>Pseudomonadati</taxon>
        <taxon>Pseudomonadota</taxon>
        <taxon>Alphaproteobacteria</taxon>
        <taxon>Sphingomonadales</taxon>
        <taxon>Sphingomonadaceae</taxon>
        <taxon>Novosphingobium</taxon>
    </lineage>
</organism>
<dbReference type="GO" id="GO:0005507">
    <property type="term" value="F:copper ion binding"/>
    <property type="evidence" value="ECO:0007669"/>
    <property type="project" value="InterPro"/>
</dbReference>
<dbReference type="AlphaFoldDB" id="A0A7W7K964"/>
<protein>
    <recommendedName>
        <fullName evidence="2">Superoxide dismutase [Cu-Zn]</fullName>
        <ecNumber evidence="2">1.15.1.1</ecNumber>
    </recommendedName>
</protein>
<dbReference type="InterPro" id="IPR018152">
    <property type="entry name" value="SOD_Cu/Zn_BS"/>
</dbReference>
<dbReference type="EC" id="1.15.1.1" evidence="2"/>
<dbReference type="Gene3D" id="2.60.40.200">
    <property type="entry name" value="Superoxide dismutase, copper/zinc binding domain"/>
    <property type="match status" value="1"/>
</dbReference>
<proteinExistence type="inferred from homology"/>
<dbReference type="EMBL" id="JACHLR010000006">
    <property type="protein sequence ID" value="MBB4858552.1"/>
    <property type="molecule type" value="Genomic_DNA"/>
</dbReference>
<dbReference type="InterPro" id="IPR024134">
    <property type="entry name" value="SOD_Cu/Zn_/chaperone"/>
</dbReference>
<evidence type="ECO:0000256" key="1">
    <source>
        <dbReference type="ARBA" id="ARBA00010457"/>
    </source>
</evidence>
<comment type="function">
    <text evidence="2">Destroys radicals which are normally produced within the cells and which are toxic to biological systems.</text>
</comment>
<comment type="caution">
    <text evidence="5">The sequence shown here is derived from an EMBL/GenBank/DDBJ whole genome shotgun (WGS) entry which is preliminary data.</text>
</comment>
<dbReference type="PROSITE" id="PS00332">
    <property type="entry name" value="SOD_CU_ZN_2"/>
    <property type="match status" value="1"/>
</dbReference>
<evidence type="ECO:0000313" key="5">
    <source>
        <dbReference type="EMBL" id="MBB4858552.1"/>
    </source>
</evidence>
<evidence type="ECO:0000256" key="2">
    <source>
        <dbReference type="RuleBase" id="RU000393"/>
    </source>
</evidence>
<comment type="similarity">
    <text evidence="1 2">Belongs to the Cu-Zn superoxide dismutase family.</text>
</comment>
<comment type="catalytic activity">
    <reaction evidence="2">
        <text>2 superoxide + 2 H(+) = H2O2 + O2</text>
        <dbReference type="Rhea" id="RHEA:20696"/>
        <dbReference type="ChEBI" id="CHEBI:15378"/>
        <dbReference type="ChEBI" id="CHEBI:15379"/>
        <dbReference type="ChEBI" id="CHEBI:16240"/>
        <dbReference type="ChEBI" id="CHEBI:18421"/>
        <dbReference type="EC" id="1.15.1.1"/>
    </reaction>
</comment>
<feature type="signal peptide" evidence="3">
    <location>
        <begin position="1"/>
        <end position="22"/>
    </location>
</feature>
<dbReference type="GO" id="GO:0004784">
    <property type="term" value="F:superoxide dismutase activity"/>
    <property type="evidence" value="ECO:0007669"/>
    <property type="project" value="UniProtKB-EC"/>
</dbReference>
<evidence type="ECO:0000313" key="6">
    <source>
        <dbReference type="Proteomes" id="UP000555448"/>
    </source>
</evidence>
<accession>A0A7W7K964</accession>
<keyword evidence="2" id="KW-0862">Zinc</keyword>
<evidence type="ECO:0000259" key="4">
    <source>
        <dbReference type="Pfam" id="PF00080"/>
    </source>
</evidence>
<evidence type="ECO:0000256" key="3">
    <source>
        <dbReference type="SAM" id="SignalP"/>
    </source>
</evidence>
<gene>
    <name evidence="5" type="ORF">HNO88_001875</name>
</gene>
<comment type="cofactor">
    <cofactor evidence="2">
        <name>Cu cation</name>
        <dbReference type="ChEBI" id="CHEBI:23378"/>
    </cofactor>
    <text evidence="2">Binds 1 copper ion per subunit.</text>
</comment>